<dbReference type="SUPFAM" id="SSF50465">
    <property type="entry name" value="EF-Tu/eEF-1alpha/eIF2-gamma C-terminal domain"/>
    <property type="match status" value="1"/>
</dbReference>
<comment type="similarity">
    <text evidence="2 7">Belongs to the TRAFAC class translation factor GTPase superfamily. Classic translation factor GTPase family. EF-Tu/EF-1A subfamily.</text>
</comment>
<evidence type="ECO:0000313" key="10">
    <source>
        <dbReference type="Proteomes" id="UP000233837"/>
    </source>
</evidence>
<dbReference type="PROSITE" id="PS00301">
    <property type="entry name" value="G_TR_1"/>
    <property type="match status" value="1"/>
</dbReference>
<evidence type="ECO:0000256" key="4">
    <source>
        <dbReference type="ARBA" id="ARBA00022768"/>
    </source>
</evidence>
<evidence type="ECO:0000256" key="6">
    <source>
        <dbReference type="ARBA" id="ARBA00023134"/>
    </source>
</evidence>
<dbReference type="AlphaFoldDB" id="A0A2I0WSQ5"/>
<evidence type="ECO:0000256" key="1">
    <source>
        <dbReference type="ARBA" id="ARBA00003982"/>
    </source>
</evidence>
<dbReference type="GO" id="GO:0070125">
    <property type="term" value="P:mitochondrial translational elongation"/>
    <property type="evidence" value="ECO:0007669"/>
    <property type="project" value="TreeGrafter"/>
</dbReference>
<evidence type="ECO:0000259" key="8">
    <source>
        <dbReference type="PROSITE" id="PS51722"/>
    </source>
</evidence>
<keyword evidence="3 7" id="KW-0547">Nucleotide-binding</keyword>
<evidence type="ECO:0000256" key="5">
    <source>
        <dbReference type="ARBA" id="ARBA00022917"/>
    </source>
</evidence>
<dbReference type="OrthoDB" id="2067at2759"/>
<feature type="domain" description="Tr-type G" evidence="8">
    <location>
        <begin position="66"/>
        <end position="262"/>
    </location>
</feature>
<dbReference type="CDD" id="cd01884">
    <property type="entry name" value="EF_Tu"/>
    <property type="match status" value="1"/>
</dbReference>
<gene>
    <name evidence="9" type="primary">TUFA</name>
    <name evidence="9" type="ORF">MA16_Dca000037</name>
</gene>
<comment type="function">
    <text evidence="1 7">This protein promotes the GTP-dependent binding of aminoacyl-tRNA to the A-site of ribosomes during protein biosynthesis.</text>
</comment>
<dbReference type="HAMAP" id="MF_00118_B">
    <property type="entry name" value="EF_Tu_B"/>
    <property type="match status" value="1"/>
</dbReference>
<dbReference type="EMBL" id="KZ502442">
    <property type="protein sequence ID" value="PKU78694.1"/>
    <property type="molecule type" value="Genomic_DNA"/>
</dbReference>
<dbReference type="GO" id="GO:0005525">
    <property type="term" value="F:GTP binding"/>
    <property type="evidence" value="ECO:0007669"/>
    <property type="project" value="UniProtKB-UniRule"/>
</dbReference>
<dbReference type="InterPro" id="IPR041709">
    <property type="entry name" value="EF-Tu_GTP-bd"/>
</dbReference>
<dbReference type="Pfam" id="PF00009">
    <property type="entry name" value="GTP_EFTU"/>
    <property type="match status" value="1"/>
</dbReference>
<dbReference type="Pfam" id="PF03143">
    <property type="entry name" value="GTP_EFTU_D3"/>
    <property type="match status" value="1"/>
</dbReference>
<dbReference type="SUPFAM" id="SSF52540">
    <property type="entry name" value="P-loop containing nucleoside triphosphate hydrolases"/>
    <property type="match status" value="1"/>
</dbReference>
<keyword evidence="6 7" id="KW-0342">GTP-binding</keyword>
<protein>
    <recommendedName>
        <fullName evidence="7">Elongation factor Tu</fullName>
    </recommendedName>
</protein>
<dbReference type="InterPro" id="IPR031157">
    <property type="entry name" value="G_TR_CS"/>
</dbReference>
<dbReference type="InterPro" id="IPR027417">
    <property type="entry name" value="P-loop_NTPase"/>
</dbReference>
<dbReference type="Gene3D" id="3.40.50.300">
    <property type="entry name" value="P-loop containing nucleotide triphosphate hydrolases"/>
    <property type="match status" value="1"/>
</dbReference>
<evidence type="ECO:0000256" key="7">
    <source>
        <dbReference type="RuleBase" id="RU000325"/>
    </source>
</evidence>
<dbReference type="Pfam" id="PF03144">
    <property type="entry name" value="GTP_EFTU_D2"/>
    <property type="match status" value="1"/>
</dbReference>
<dbReference type="GO" id="GO:0005739">
    <property type="term" value="C:mitochondrion"/>
    <property type="evidence" value="ECO:0007669"/>
    <property type="project" value="TreeGrafter"/>
</dbReference>
<dbReference type="InterPro" id="IPR004161">
    <property type="entry name" value="EFTu-like_2"/>
</dbReference>
<organism evidence="9 10">
    <name type="scientific">Dendrobium catenatum</name>
    <dbReference type="NCBI Taxonomy" id="906689"/>
    <lineage>
        <taxon>Eukaryota</taxon>
        <taxon>Viridiplantae</taxon>
        <taxon>Streptophyta</taxon>
        <taxon>Embryophyta</taxon>
        <taxon>Tracheophyta</taxon>
        <taxon>Spermatophyta</taxon>
        <taxon>Magnoliopsida</taxon>
        <taxon>Liliopsida</taxon>
        <taxon>Asparagales</taxon>
        <taxon>Orchidaceae</taxon>
        <taxon>Epidendroideae</taxon>
        <taxon>Malaxideae</taxon>
        <taxon>Dendrobiinae</taxon>
        <taxon>Dendrobium</taxon>
    </lineage>
</organism>
<dbReference type="InterPro" id="IPR033720">
    <property type="entry name" value="EFTU_2"/>
</dbReference>
<name>A0A2I0WSQ5_9ASPA</name>
<dbReference type="NCBIfam" id="NF009373">
    <property type="entry name" value="PRK12736.1"/>
    <property type="match status" value="1"/>
</dbReference>
<dbReference type="STRING" id="906689.A0A2I0WSQ5"/>
<dbReference type="SUPFAM" id="SSF50447">
    <property type="entry name" value="Translation proteins"/>
    <property type="match status" value="1"/>
</dbReference>
<dbReference type="NCBIfam" id="NF009372">
    <property type="entry name" value="PRK12735.1"/>
    <property type="match status" value="1"/>
</dbReference>
<reference evidence="9 10" key="2">
    <citation type="journal article" date="2017" name="Nature">
        <title>The Apostasia genome and the evolution of orchids.</title>
        <authorList>
            <person name="Zhang G.Q."/>
            <person name="Liu K.W."/>
            <person name="Li Z."/>
            <person name="Lohaus R."/>
            <person name="Hsiao Y.Y."/>
            <person name="Niu S.C."/>
            <person name="Wang J.Y."/>
            <person name="Lin Y.C."/>
            <person name="Xu Q."/>
            <person name="Chen L.J."/>
            <person name="Yoshida K."/>
            <person name="Fujiwara S."/>
            <person name="Wang Z.W."/>
            <person name="Zhang Y.Q."/>
            <person name="Mitsuda N."/>
            <person name="Wang M."/>
            <person name="Liu G.H."/>
            <person name="Pecoraro L."/>
            <person name="Huang H.X."/>
            <person name="Xiao X.J."/>
            <person name="Lin M."/>
            <person name="Wu X.Y."/>
            <person name="Wu W.L."/>
            <person name="Chen Y.Y."/>
            <person name="Chang S.B."/>
            <person name="Sakamoto S."/>
            <person name="Ohme-Takagi M."/>
            <person name="Yagi M."/>
            <person name="Zeng S.J."/>
            <person name="Shen C.Y."/>
            <person name="Yeh C.M."/>
            <person name="Luo Y.B."/>
            <person name="Tsai W.C."/>
            <person name="Van de Peer Y."/>
            <person name="Liu Z.J."/>
        </authorList>
    </citation>
    <scope>NUCLEOTIDE SEQUENCE [LARGE SCALE GENOMIC DNA]</scope>
    <source>
        <tissue evidence="9">The whole plant</tissue>
    </source>
</reference>
<dbReference type="InterPro" id="IPR050055">
    <property type="entry name" value="EF-Tu_GTPase"/>
</dbReference>
<dbReference type="InterPro" id="IPR009001">
    <property type="entry name" value="Transl_elong_EF1A/Init_IF2_C"/>
</dbReference>
<dbReference type="NCBIfam" id="TIGR00231">
    <property type="entry name" value="small_GTP"/>
    <property type="match status" value="1"/>
</dbReference>
<dbReference type="Proteomes" id="UP000233837">
    <property type="component" value="Unassembled WGS sequence"/>
</dbReference>
<dbReference type="PANTHER" id="PTHR43721:SF22">
    <property type="entry name" value="ELONGATION FACTOR TU, MITOCHONDRIAL"/>
    <property type="match status" value="1"/>
</dbReference>
<dbReference type="NCBIfam" id="TIGR00485">
    <property type="entry name" value="EF-Tu"/>
    <property type="match status" value="1"/>
</dbReference>
<dbReference type="PANTHER" id="PTHR43721">
    <property type="entry name" value="ELONGATION FACTOR TU-RELATED"/>
    <property type="match status" value="1"/>
</dbReference>
<proteinExistence type="inferred from homology"/>
<dbReference type="CDD" id="cd03697">
    <property type="entry name" value="EFTU_II"/>
    <property type="match status" value="1"/>
</dbReference>
<dbReference type="InterPro" id="IPR000795">
    <property type="entry name" value="T_Tr_GTP-bd_dom"/>
</dbReference>
<evidence type="ECO:0000256" key="2">
    <source>
        <dbReference type="ARBA" id="ARBA00007249"/>
    </source>
</evidence>
<sequence>MAALAVIRNPSCRRLSRFSSTYLYHSICPRAVVGQETQIFSTENVGRNLDVGYWWRRSMATFTRTKPHVNVGTIGHVDHGKTTLTAAITKVLAEEGKAKAVAFDEIDKAPEEKARGITIATAHVEYETTKRHYAHVDCPGHADYVKNMITGAAQMDGGILVVSAPDGPMPQTKEHILLARQVGVPSLVCFLNKVDAVDDPELLELVEMELRELLSFYKFPGDEIPIIRGSALSALQGTNDEIGKQAILKLMEAVDDYIPDPIRQLDKPFLMPIEDVFSIQGRGTVVTGRIEQGTIKTGEDVEILGLMQGGPLKTTVTGVEMFKKILDHGQAGDNVGLLLRGLKRGDVQRGQVVCKPGSVKTYKRFEAEIYVLTKDEGGRHTAFFSNYRPQFYLRTADVTGKVELPENVKMVMPGDNVTAIFELISHVPLEAGQRFALREGGRTVGAGVVSKVIS</sequence>
<dbReference type="InterPro" id="IPR004541">
    <property type="entry name" value="Transl_elong_EFTu/EF1A_bac/org"/>
</dbReference>
<keyword evidence="4 7" id="KW-0251">Elongation factor</keyword>
<dbReference type="InterPro" id="IPR004160">
    <property type="entry name" value="Transl_elong_EFTu/EF1A_C"/>
</dbReference>
<dbReference type="Gene3D" id="2.40.30.10">
    <property type="entry name" value="Translation factors"/>
    <property type="match status" value="2"/>
</dbReference>
<dbReference type="GO" id="GO:0003746">
    <property type="term" value="F:translation elongation factor activity"/>
    <property type="evidence" value="ECO:0007669"/>
    <property type="project" value="UniProtKB-UniRule"/>
</dbReference>
<dbReference type="InterPro" id="IPR005225">
    <property type="entry name" value="Small_GTP-bd"/>
</dbReference>
<dbReference type="NCBIfam" id="NF000766">
    <property type="entry name" value="PRK00049.1"/>
    <property type="match status" value="1"/>
</dbReference>
<evidence type="ECO:0000313" key="9">
    <source>
        <dbReference type="EMBL" id="PKU78694.1"/>
    </source>
</evidence>
<keyword evidence="10" id="KW-1185">Reference proteome</keyword>
<accession>A0A2I0WSQ5</accession>
<dbReference type="PRINTS" id="PR00315">
    <property type="entry name" value="ELONGATNFCT"/>
</dbReference>
<reference evidence="9 10" key="1">
    <citation type="journal article" date="2016" name="Sci. Rep.">
        <title>The Dendrobium catenatum Lindl. genome sequence provides insights into polysaccharide synthase, floral development and adaptive evolution.</title>
        <authorList>
            <person name="Zhang G.Q."/>
            <person name="Xu Q."/>
            <person name="Bian C."/>
            <person name="Tsai W.C."/>
            <person name="Yeh C.M."/>
            <person name="Liu K.W."/>
            <person name="Yoshida K."/>
            <person name="Zhang L.S."/>
            <person name="Chang S.B."/>
            <person name="Chen F."/>
            <person name="Shi Y."/>
            <person name="Su Y.Y."/>
            <person name="Zhang Y.Q."/>
            <person name="Chen L.J."/>
            <person name="Yin Y."/>
            <person name="Lin M."/>
            <person name="Huang H."/>
            <person name="Deng H."/>
            <person name="Wang Z.W."/>
            <person name="Zhu S.L."/>
            <person name="Zhao X."/>
            <person name="Deng C."/>
            <person name="Niu S.C."/>
            <person name="Huang J."/>
            <person name="Wang M."/>
            <person name="Liu G.H."/>
            <person name="Yang H.J."/>
            <person name="Xiao X.J."/>
            <person name="Hsiao Y.Y."/>
            <person name="Wu W.L."/>
            <person name="Chen Y.Y."/>
            <person name="Mitsuda N."/>
            <person name="Ohme-Takagi M."/>
            <person name="Luo Y.B."/>
            <person name="Van de Peer Y."/>
            <person name="Liu Z.J."/>
        </authorList>
    </citation>
    <scope>NUCLEOTIDE SEQUENCE [LARGE SCALE GENOMIC DNA]</scope>
    <source>
        <tissue evidence="9">The whole plant</tissue>
    </source>
</reference>
<dbReference type="FunFam" id="2.40.30.10:FF:000001">
    <property type="entry name" value="Elongation factor Tu"/>
    <property type="match status" value="1"/>
</dbReference>
<dbReference type="CDD" id="cd03707">
    <property type="entry name" value="EFTU_III"/>
    <property type="match status" value="1"/>
</dbReference>
<dbReference type="InterPro" id="IPR009000">
    <property type="entry name" value="Transl_B-barrel_sf"/>
</dbReference>
<dbReference type="FunFam" id="3.40.50.300:FF:000003">
    <property type="entry name" value="Elongation factor Tu"/>
    <property type="match status" value="1"/>
</dbReference>
<keyword evidence="5" id="KW-0648">Protein biosynthesis</keyword>
<evidence type="ECO:0000256" key="3">
    <source>
        <dbReference type="ARBA" id="ARBA00022741"/>
    </source>
</evidence>
<dbReference type="GO" id="GO:0003924">
    <property type="term" value="F:GTPase activity"/>
    <property type="evidence" value="ECO:0007669"/>
    <property type="project" value="UniProtKB-UniRule"/>
</dbReference>
<dbReference type="PROSITE" id="PS51722">
    <property type="entry name" value="G_TR_2"/>
    <property type="match status" value="1"/>
</dbReference>